<protein>
    <submittedName>
        <fullName evidence="2">DUF6192 family protein</fullName>
    </submittedName>
</protein>
<feature type="region of interest" description="Disordered" evidence="1">
    <location>
        <begin position="1"/>
        <end position="23"/>
    </location>
</feature>
<feature type="compositionally biased region" description="Basic and acidic residues" evidence="1">
    <location>
        <begin position="1"/>
        <end position="13"/>
    </location>
</feature>
<proteinExistence type="predicted"/>
<organism evidence="2 3">
    <name type="scientific">Actinoplanes sandaracinus</name>
    <dbReference type="NCBI Taxonomy" id="3045177"/>
    <lineage>
        <taxon>Bacteria</taxon>
        <taxon>Bacillati</taxon>
        <taxon>Actinomycetota</taxon>
        <taxon>Actinomycetes</taxon>
        <taxon>Micromonosporales</taxon>
        <taxon>Micromonosporaceae</taxon>
        <taxon>Actinoplanes</taxon>
    </lineage>
</organism>
<accession>A0ABT6X0M6</accession>
<keyword evidence="3" id="KW-1185">Reference proteome</keyword>
<name>A0ABT6X0M6_9ACTN</name>
<evidence type="ECO:0000313" key="2">
    <source>
        <dbReference type="EMBL" id="MDI6105566.1"/>
    </source>
</evidence>
<dbReference type="Proteomes" id="UP001241758">
    <property type="component" value="Unassembled WGS sequence"/>
</dbReference>
<dbReference type="RefSeq" id="WP_282767033.1">
    <property type="nucleotide sequence ID" value="NZ_JASCTH010000048.1"/>
</dbReference>
<gene>
    <name evidence="2" type="ORF">QLQ12_43995</name>
</gene>
<evidence type="ECO:0000256" key="1">
    <source>
        <dbReference type="SAM" id="MobiDB-lite"/>
    </source>
</evidence>
<dbReference type="EMBL" id="JASCTH010000048">
    <property type="protein sequence ID" value="MDI6105566.1"/>
    <property type="molecule type" value="Genomic_DNA"/>
</dbReference>
<sequence>MADRNPENDDVARHAVNRAQADHARQGVEIVRQRTPALQYIEHTNEFLDLVGACAQFVASAGRIVPGLRGQNYTDDEKATVQRNLARVRAAADWIEGAVATGQVTPEEGLARLLSGE</sequence>
<reference evidence="2 3" key="1">
    <citation type="submission" date="2023-05" db="EMBL/GenBank/DDBJ databases">
        <title>Actinoplanes sp. NEAU-A12 genome sequencing.</title>
        <authorList>
            <person name="Wang Z.-S."/>
        </authorList>
    </citation>
    <scope>NUCLEOTIDE SEQUENCE [LARGE SCALE GENOMIC DNA]</scope>
    <source>
        <strain evidence="2 3">NEAU-A12</strain>
    </source>
</reference>
<evidence type="ECO:0000313" key="3">
    <source>
        <dbReference type="Proteomes" id="UP001241758"/>
    </source>
</evidence>
<dbReference type="Pfam" id="PF19691">
    <property type="entry name" value="DUF6192"/>
    <property type="match status" value="1"/>
</dbReference>
<dbReference type="InterPro" id="IPR045683">
    <property type="entry name" value="DUF6192"/>
</dbReference>
<comment type="caution">
    <text evidence="2">The sequence shown here is derived from an EMBL/GenBank/DDBJ whole genome shotgun (WGS) entry which is preliminary data.</text>
</comment>